<dbReference type="InterPro" id="IPR003394">
    <property type="entry name" value="Porin_opacity"/>
</dbReference>
<feature type="domain" description="Porin opacity type" evidence="3">
    <location>
        <begin position="52"/>
        <end position="180"/>
    </location>
</feature>
<evidence type="ECO:0000313" key="4">
    <source>
        <dbReference type="EMBL" id="TCP14097.1"/>
    </source>
</evidence>
<dbReference type="Pfam" id="PF02462">
    <property type="entry name" value="Opacity"/>
    <property type="match status" value="1"/>
</dbReference>
<comment type="caution">
    <text evidence="4">The sequence shown here is derived from an EMBL/GenBank/DDBJ whole genome shotgun (WGS) entry which is preliminary data.</text>
</comment>
<feature type="chain" id="PRO_5020792056" evidence="2">
    <location>
        <begin position="21"/>
        <end position="180"/>
    </location>
</feature>
<organism evidence="4 5">
    <name type="scientific">Bisgaardia hudsonensis</name>
    <dbReference type="NCBI Taxonomy" id="109472"/>
    <lineage>
        <taxon>Bacteria</taxon>
        <taxon>Pseudomonadati</taxon>
        <taxon>Pseudomonadota</taxon>
        <taxon>Gammaproteobacteria</taxon>
        <taxon>Pasteurellales</taxon>
        <taxon>Pasteurellaceae</taxon>
        <taxon>Bisgaardia</taxon>
    </lineage>
</organism>
<dbReference type="OrthoDB" id="6648740at2"/>
<evidence type="ECO:0000256" key="1">
    <source>
        <dbReference type="ARBA" id="ARBA00009830"/>
    </source>
</evidence>
<protein>
    <submittedName>
        <fullName evidence="4">Opacity protein-like surface antigen</fullName>
    </submittedName>
</protein>
<dbReference type="AlphaFoldDB" id="A0A4R2N2P4"/>
<dbReference type="RefSeq" id="WP_132021690.1">
    <property type="nucleotide sequence ID" value="NZ_CP016605.1"/>
</dbReference>
<dbReference type="InterPro" id="IPR011250">
    <property type="entry name" value="OMP/PagP_B-barrel"/>
</dbReference>
<sequence length="180" mass="19901">MRKSLLAVLVGAFTLSTASANFYVQGDLGLSKIKFTSYSGMTKTKIIPSLAVGYKFADWRLAIDYSHYGRFSDKVGNESLSSKIYSLGFSALYDFNVNYDVKPYVGVRIASNSFDINNSSPGFLNDRKETKLGYGAIVGGSYNFSPNWDLNAGLEYNRLGSFADTKINQYGAKVGVRYEF</sequence>
<keyword evidence="5" id="KW-1185">Reference proteome</keyword>
<keyword evidence="2" id="KW-0732">Signal</keyword>
<name>A0A4R2N2P4_9PAST</name>
<evidence type="ECO:0000256" key="2">
    <source>
        <dbReference type="SAM" id="SignalP"/>
    </source>
</evidence>
<dbReference type="EMBL" id="SLXI01000001">
    <property type="protein sequence ID" value="TCP14097.1"/>
    <property type="molecule type" value="Genomic_DNA"/>
</dbReference>
<evidence type="ECO:0000259" key="3">
    <source>
        <dbReference type="Pfam" id="PF02462"/>
    </source>
</evidence>
<gene>
    <name evidence="4" type="ORF">EV697_101225</name>
</gene>
<comment type="similarity">
    <text evidence="1">Belongs to the opacity porin family.</text>
</comment>
<dbReference type="GO" id="GO:0009279">
    <property type="term" value="C:cell outer membrane"/>
    <property type="evidence" value="ECO:0007669"/>
    <property type="project" value="UniProtKB-ARBA"/>
</dbReference>
<accession>A0A4R2N2P4</accession>
<dbReference type="Gene3D" id="2.40.160.20">
    <property type="match status" value="1"/>
</dbReference>
<proteinExistence type="inferred from homology"/>
<reference evidence="4 5" key="1">
    <citation type="submission" date="2019-03" db="EMBL/GenBank/DDBJ databases">
        <title>Genomic Encyclopedia of Type Strains, Phase IV (KMG-IV): sequencing the most valuable type-strain genomes for metagenomic binning, comparative biology and taxonomic classification.</title>
        <authorList>
            <person name="Goeker M."/>
        </authorList>
    </citation>
    <scope>NUCLEOTIDE SEQUENCE [LARGE SCALE GENOMIC DNA]</scope>
    <source>
        <strain evidence="4 5">DSM 28231</strain>
    </source>
</reference>
<dbReference type="GO" id="GO:0015288">
    <property type="term" value="F:porin activity"/>
    <property type="evidence" value="ECO:0007669"/>
    <property type="project" value="InterPro"/>
</dbReference>
<feature type="signal peptide" evidence="2">
    <location>
        <begin position="1"/>
        <end position="20"/>
    </location>
</feature>
<dbReference type="SUPFAM" id="SSF56925">
    <property type="entry name" value="OMPA-like"/>
    <property type="match status" value="1"/>
</dbReference>
<dbReference type="Proteomes" id="UP000294841">
    <property type="component" value="Unassembled WGS sequence"/>
</dbReference>
<evidence type="ECO:0000313" key="5">
    <source>
        <dbReference type="Proteomes" id="UP000294841"/>
    </source>
</evidence>